<protein>
    <submittedName>
        <fullName evidence="1">Uncharacterized protein</fullName>
    </submittedName>
</protein>
<organism evidence="1">
    <name type="scientific">Arundo donax</name>
    <name type="common">Giant reed</name>
    <name type="synonym">Donax arundinaceus</name>
    <dbReference type="NCBI Taxonomy" id="35708"/>
    <lineage>
        <taxon>Eukaryota</taxon>
        <taxon>Viridiplantae</taxon>
        <taxon>Streptophyta</taxon>
        <taxon>Embryophyta</taxon>
        <taxon>Tracheophyta</taxon>
        <taxon>Spermatophyta</taxon>
        <taxon>Magnoliopsida</taxon>
        <taxon>Liliopsida</taxon>
        <taxon>Poales</taxon>
        <taxon>Poaceae</taxon>
        <taxon>PACMAD clade</taxon>
        <taxon>Arundinoideae</taxon>
        <taxon>Arundineae</taxon>
        <taxon>Arundo</taxon>
    </lineage>
</organism>
<proteinExistence type="predicted"/>
<name>A0A0A9HNZ6_ARUDO</name>
<dbReference type="AlphaFoldDB" id="A0A0A9HNZ6"/>
<reference evidence="1" key="2">
    <citation type="journal article" date="2015" name="Data Brief">
        <title>Shoot transcriptome of the giant reed, Arundo donax.</title>
        <authorList>
            <person name="Barrero R.A."/>
            <person name="Guerrero F.D."/>
            <person name="Moolhuijzen P."/>
            <person name="Goolsby J.A."/>
            <person name="Tidwell J."/>
            <person name="Bellgard S.E."/>
            <person name="Bellgard M.I."/>
        </authorList>
    </citation>
    <scope>NUCLEOTIDE SEQUENCE</scope>
    <source>
        <tissue evidence="1">Shoot tissue taken approximately 20 cm above the soil surface</tissue>
    </source>
</reference>
<evidence type="ECO:0000313" key="1">
    <source>
        <dbReference type="EMBL" id="JAE34588.1"/>
    </source>
</evidence>
<reference evidence="1" key="1">
    <citation type="submission" date="2014-09" db="EMBL/GenBank/DDBJ databases">
        <authorList>
            <person name="Magalhaes I.L.F."/>
            <person name="Oliveira U."/>
            <person name="Santos F.R."/>
            <person name="Vidigal T.H.D.A."/>
            <person name="Brescovit A.D."/>
            <person name="Santos A.J."/>
        </authorList>
    </citation>
    <scope>NUCLEOTIDE SEQUENCE</scope>
    <source>
        <tissue evidence="1">Shoot tissue taken approximately 20 cm above the soil surface</tissue>
    </source>
</reference>
<dbReference type="EMBL" id="GBRH01163308">
    <property type="protein sequence ID" value="JAE34588.1"/>
    <property type="molecule type" value="Transcribed_RNA"/>
</dbReference>
<accession>A0A0A9HNZ6</accession>
<sequence>MYFNSFQNVLELLLSFVVGSRKLT</sequence>